<evidence type="ECO:0000256" key="2">
    <source>
        <dbReference type="SAM" id="Phobius"/>
    </source>
</evidence>
<dbReference type="RefSeq" id="WP_108955351.1">
    <property type="nucleotide sequence ID" value="NZ_BEVZ01000005.1"/>
</dbReference>
<organism evidence="3 4">
    <name type="scientific">Streptomyces fragilis</name>
    <dbReference type="NCBI Taxonomy" id="67301"/>
    <lineage>
        <taxon>Bacteria</taxon>
        <taxon>Bacillati</taxon>
        <taxon>Actinomycetota</taxon>
        <taxon>Actinomycetes</taxon>
        <taxon>Kitasatosporales</taxon>
        <taxon>Streptomycetaceae</taxon>
        <taxon>Streptomyces</taxon>
    </lineage>
</organism>
<feature type="compositionally biased region" description="Pro residues" evidence="1">
    <location>
        <begin position="1"/>
        <end position="10"/>
    </location>
</feature>
<feature type="transmembrane region" description="Helical" evidence="2">
    <location>
        <begin position="68"/>
        <end position="87"/>
    </location>
</feature>
<keyword evidence="2" id="KW-0812">Transmembrane</keyword>
<evidence type="ECO:0000256" key="1">
    <source>
        <dbReference type="SAM" id="MobiDB-lite"/>
    </source>
</evidence>
<evidence type="ECO:0000313" key="3">
    <source>
        <dbReference type="EMBL" id="MEU3557354.1"/>
    </source>
</evidence>
<keyword evidence="2" id="KW-1133">Transmembrane helix</keyword>
<keyword evidence="2" id="KW-0472">Membrane</keyword>
<protein>
    <submittedName>
        <fullName evidence="3">Uncharacterized protein</fullName>
    </submittedName>
</protein>
<feature type="region of interest" description="Disordered" evidence="1">
    <location>
        <begin position="363"/>
        <end position="383"/>
    </location>
</feature>
<name>A0ABV2YNS0_9ACTN</name>
<sequence>MGGPGEPPDGTPDGAAGGSDDEYRSVVFDESFVKAARLQEYSAQERLADHSPPVRTRPTGIRRLSRQAMVLALLVMIAFVTAVYLGVRTPHLPSSARRVADPVRVTVVPLAPPQAVPGAGDADRLYEASPARAYETGEKGVTMPPARRTEHFSDGQVIAALAAARDYVIGSSLDPKVLMGDATRSVRVLLDPDQFDQFDRSMGETAKGAAAEAGQAAADAGEAAAEASAPLGWLVRFDPTRVRLADPGIRVHGTFKVVERGAATLEVVADHVFVYALTKAGDDRAARADGADRAQGPGSADEGRKKGERVSLFTVRREVRMRFDPDNLRLRQVRVVAASVQAGPLSCTGDPDQVLRPLLAGQRADDAAPPGTDPYRAASPSGLCGVLSPAAMPRL</sequence>
<reference evidence="3 4" key="1">
    <citation type="submission" date="2024-06" db="EMBL/GenBank/DDBJ databases">
        <title>The Natural Products Discovery Center: Release of the First 8490 Sequenced Strains for Exploring Actinobacteria Biosynthetic Diversity.</title>
        <authorList>
            <person name="Kalkreuter E."/>
            <person name="Kautsar S.A."/>
            <person name="Yang D."/>
            <person name="Bader C.D."/>
            <person name="Teijaro C.N."/>
            <person name="Fluegel L."/>
            <person name="Davis C.M."/>
            <person name="Simpson J.R."/>
            <person name="Lauterbach L."/>
            <person name="Steele A.D."/>
            <person name="Gui C."/>
            <person name="Meng S."/>
            <person name="Li G."/>
            <person name="Viehrig K."/>
            <person name="Ye F."/>
            <person name="Su P."/>
            <person name="Kiefer A.F."/>
            <person name="Nichols A."/>
            <person name="Cepeda A.J."/>
            <person name="Yan W."/>
            <person name="Fan B."/>
            <person name="Jiang Y."/>
            <person name="Adhikari A."/>
            <person name="Zheng C.-J."/>
            <person name="Schuster L."/>
            <person name="Cowan T.M."/>
            <person name="Smanski M.J."/>
            <person name="Chevrette M.G."/>
            <person name="De Carvalho L.P.S."/>
            <person name="Shen B."/>
        </authorList>
    </citation>
    <scope>NUCLEOTIDE SEQUENCE [LARGE SCALE GENOMIC DNA]</scope>
    <source>
        <strain evidence="3 4">NPDC038104</strain>
    </source>
</reference>
<evidence type="ECO:0000313" key="4">
    <source>
        <dbReference type="Proteomes" id="UP001550850"/>
    </source>
</evidence>
<gene>
    <name evidence="3" type="ORF">AB0E65_24525</name>
</gene>
<accession>A0ABV2YNS0</accession>
<comment type="caution">
    <text evidence="3">The sequence shown here is derived from an EMBL/GenBank/DDBJ whole genome shotgun (WGS) entry which is preliminary data.</text>
</comment>
<feature type="region of interest" description="Disordered" evidence="1">
    <location>
        <begin position="284"/>
        <end position="307"/>
    </location>
</feature>
<dbReference type="Proteomes" id="UP001550850">
    <property type="component" value="Unassembled WGS sequence"/>
</dbReference>
<keyword evidence="4" id="KW-1185">Reference proteome</keyword>
<dbReference type="EMBL" id="JBEZUR010000055">
    <property type="protein sequence ID" value="MEU3557354.1"/>
    <property type="molecule type" value="Genomic_DNA"/>
</dbReference>
<feature type="region of interest" description="Disordered" evidence="1">
    <location>
        <begin position="1"/>
        <end position="21"/>
    </location>
</feature>
<proteinExistence type="predicted"/>